<evidence type="ECO:0000313" key="2">
    <source>
        <dbReference type="Proteomes" id="UP000216021"/>
    </source>
</evidence>
<protein>
    <submittedName>
        <fullName evidence="1">Nitrate reductase</fullName>
    </submittedName>
</protein>
<dbReference type="InterPro" id="IPR009267">
    <property type="entry name" value="NTP_transf_6"/>
</dbReference>
<dbReference type="EMBL" id="MOXD01000007">
    <property type="protein sequence ID" value="OMQ21903.1"/>
    <property type="molecule type" value="Genomic_DNA"/>
</dbReference>
<keyword evidence="2" id="KW-1185">Reference proteome</keyword>
<dbReference type="STRING" id="2034155.BMI79_14455"/>
<comment type="caution">
    <text evidence="1">The sequence shown here is derived from an EMBL/GenBank/DDBJ whole genome shotgun (WGS) entry which is preliminary data.</text>
</comment>
<gene>
    <name evidence="1" type="ORF">BMI79_14455</name>
</gene>
<dbReference type="PANTHER" id="PTHR39166">
    <property type="entry name" value="BLL1166 PROTEIN"/>
    <property type="match status" value="1"/>
</dbReference>
<dbReference type="OrthoDB" id="9805247at2"/>
<dbReference type="RefSeq" id="WP_076942910.1">
    <property type="nucleotide sequence ID" value="NZ_MOXD01000007.1"/>
</dbReference>
<name>A0A1S8CIS7_9GAMM</name>
<evidence type="ECO:0000313" key="1">
    <source>
        <dbReference type="EMBL" id="OMQ21903.1"/>
    </source>
</evidence>
<reference evidence="1 2" key="1">
    <citation type="submission" date="2016-11" db="EMBL/GenBank/DDBJ databases">
        <title>Rahnella oryzae sp. nov., isolated from rice root.</title>
        <authorList>
            <person name="Zhang X.-X."/>
            <person name="Zhang J."/>
        </authorList>
    </citation>
    <scope>NUCLEOTIDE SEQUENCE [LARGE SCALE GENOMIC DNA]</scope>
    <source>
        <strain evidence="1 2">J11-6</strain>
    </source>
</reference>
<organism evidence="1 2">
    <name type="scientific">Serratia oryzae</name>
    <dbReference type="NCBI Taxonomy" id="2034155"/>
    <lineage>
        <taxon>Bacteria</taxon>
        <taxon>Pseudomonadati</taxon>
        <taxon>Pseudomonadota</taxon>
        <taxon>Gammaproteobacteria</taxon>
        <taxon>Enterobacterales</taxon>
        <taxon>Yersiniaceae</taxon>
        <taxon>Serratia</taxon>
    </lineage>
</organism>
<accession>A0A1S8CIS7</accession>
<dbReference type="AlphaFoldDB" id="A0A1S8CIS7"/>
<sequence length="180" mass="21107">MEPQQQITDWLQQDMQRMQALRTARRLGLHDWCLAAGFVRNLVWDKRHGYQVATPLNDIDVIHFDPRHHDAQRDGMLKLRLQEWLVQPWSVKNQARMHLRNNRAPYLNSEDAISFWPEIETAVGARLNADDSITLIAPFGLQALFSDTLTFNAKSNNLAAFEQRVVQKQWLQRWPRLKLA</sequence>
<dbReference type="Pfam" id="PF06042">
    <property type="entry name" value="NTP_transf_6"/>
    <property type="match status" value="1"/>
</dbReference>
<proteinExistence type="predicted"/>
<dbReference type="PANTHER" id="PTHR39166:SF1">
    <property type="entry name" value="BLL1166 PROTEIN"/>
    <property type="match status" value="1"/>
</dbReference>
<dbReference type="Proteomes" id="UP000216021">
    <property type="component" value="Unassembled WGS sequence"/>
</dbReference>